<reference evidence="5" key="5">
    <citation type="submission" date="2018-04" db="UniProtKB">
        <authorList>
            <consortium name="EnsemblFungi"/>
        </authorList>
    </citation>
    <scope>IDENTIFICATION</scope>
    <source>
        <strain evidence="5">R3-111a-1</strain>
    </source>
</reference>
<evidence type="ECO:0000256" key="2">
    <source>
        <dbReference type="ARBA" id="ARBA00022827"/>
    </source>
</evidence>
<dbReference type="Pfam" id="PF13450">
    <property type="entry name" value="NAD_binding_8"/>
    <property type="match status" value="1"/>
</dbReference>
<evidence type="ECO:0000313" key="4">
    <source>
        <dbReference type="EMBL" id="EJT72331.1"/>
    </source>
</evidence>
<dbReference type="SUPFAM" id="SSF51905">
    <property type="entry name" value="FAD/NAD(P)-binding domain"/>
    <property type="match status" value="1"/>
</dbReference>
<dbReference type="EnsemblFungi" id="EJT72331">
    <property type="protein sequence ID" value="EJT72331"/>
    <property type="gene ID" value="GGTG_09197"/>
</dbReference>
<reference evidence="5" key="4">
    <citation type="journal article" date="2015" name="G3 (Bethesda)">
        <title>Genome sequences of three phytopathogenic species of the Magnaporthaceae family of fungi.</title>
        <authorList>
            <person name="Okagaki L.H."/>
            <person name="Nunes C.C."/>
            <person name="Sailsbery J."/>
            <person name="Clay B."/>
            <person name="Brown D."/>
            <person name="John T."/>
            <person name="Oh Y."/>
            <person name="Young N."/>
            <person name="Fitzgerald M."/>
            <person name="Haas B.J."/>
            <person name="Zeng Q."/>
            <person name="Young S."/>
            <person name="Adiconis X."/>
            <person name="Fan L."/>
            <person name="Levin J.Z."/>
            <person name="Mitchell T.K."/>
            <person name="Okubara P.A."/>
            <person name="Farman M.L."/>
            <person name="Kohn L.M."/>
            <person name="Birren B."/>
            <person name="Ma L.-J."/>
            <person name="Dean R.A."/>
        </authorList>
    </citation>
    <scope>NUCLEOTIDE SEQUENCE</scope>
    <source>
        <strain evidence="5">R3-111a-1</strain>
    </source>
</reference>
<gene>
    <name evidence="5" type="primary">20349655</name>
    <name evidence="4" type="ORF">GGTG_09197</name>
</gene>
<proteinExistence type="predicted"/>
<evidence type="ECO:0000256" key="1">
    <source>
        <dbReference type="ARBA" id="ARBA00022630"/>
    </source>
</evidence>
<dbReference type="PANTHER" id="PTHR23023">
    <property type="entry name" value="DIMETHYLANILINE MONOOXYGENASE"/>
    <property type="match status" value="1"/>
</dbReference>
<dbReference type="GO" id="GO:0016491">
    <property type="term" value="F:oxidoreductase activity"/>
    <property type="evidence" value="ECO:0007669"/>
    <property type="project" value="UniProtKB-KW"/>
</dbReference>
<keyword evidence="2" id="KW-0274">FAD</keyword>
<sequence>MWRPEDVVTAPFEAGLAAFQWLANKALAPRPPPSQNGHAPADRPRIAVVGAGITGVSAAAQCVGHGFGVVLFEAGPRGRLGGIWTGVNDSSKLQIHSAMYRFYPAGVWSRYGLEGRTVFDTKVTTASQDAKSRWVINDDPSLGRFEGLIAAVGACGEPKMPHIQGMGDFVREIYHSSQLSDDKWIIPRNLLVDVLLSWNVLGQETVFSWVPELLLRKLFYRDLEELSPPKDKGIFTDTPMVNSEVMRHLRSGRAEWVRCDVEGFVKDGVAVKQRARGVPASGPGKERRVGADVVVMATGFKRPSLAFLPDDCFEDPYGPLDWYLQAFPPMHPSVCAINCTYVSAIGTVGNWHIGIYTRTLLVFLVDPFTRPAPWWMRRWIDMTKVLKAAGPTSAFDFFTYLELIPNCERAGESMRRQGIFSVLRDCFIRFFVGRTVSSGAISPATTVPPGPDSQQKKIVEDIDAVLRALCQGGAEEQQGAIEAYFLPDAAFAHPFYRVPRFQPTRVPGALFPRREHVVCSRDAIAAIYRWYRFLSPRIDFQIDSRL</sequence>
<dbReference type="RefSeq" id="XP_009225305.1">
    <property type="nucleotide sequence ID" value="XM_009227041.1"/>
</dbReference>
<reference evidence="6" key="1">
    <citation type="submission" date="2010-07" db="EMBL/GenBank/DDBJ databases">
        <title>The genome sequence of Gaeumannomyces graminis var. tritici strain R3-111a-1.</title>
        <authorList>
            <consortium name="The Broad Institute Genome Sequencing Platform"/>
            <person name="Ma L.-J."/>
            <person name="Dead R."/>
            <person name="Young S."/>
            <person name="Zeng Q."/>
            <person name="Koehrsen M."/>
            <person name="Alvarado L."/>
            <person name="Berlin A."/>
            <person name="Chapman S.B."/>
            <person name="Chen Z."/>
            <person name="Freedman E."/>
            <person name="Gellesch M."/>
            <person name="Goldberg J."/>
            <person name="Griggs A."/>
            <person name="Gujja S."/>
            <person name="Heilman E.R."/>
            <person name="Heiman D."/>
            <person name="Hepburn T."/>
            <person name="Howarth C."/>
            <person name="Jen D."/>
            <person name="Larson L."/>
            <person name="Mehta T."/>
            <person name="Neiman D."/>
            <person name="Pearson M."/>
            <person name="Roberts A."/>
            <person name="Saif S."/>
            <person name="Shea T."/>
            <person name="Shenoy N."/>
            <person name="Sisk P."/>
            <person name="Stolte C."/>
            <person name="Sykes S."/>
            <person name="Walk T."/>
            <person name="White J."/>
            <person name="Yandava C."/>
            <person name="Haas B."/>
            <person name="Nusbaum C."/>
            <person name="Birren B."/>
        </authorList>
    </citation>
    <scope>NUCLEOTIDE SEQUENCE [LARGE SCALE GENOMIC DNA]</scope>
    <source>
        <strain evidence="6">R3-111a-1</strain>
    </source>
</reference>
<reference evidence="4" key="2">
    <citation type="submission" date="2010-07" db="EMBL/GenBank/DDBJ databases">
        <authorList>
            <consortium name="The Broad Institute Genome Sequencing Platform"/>
            <consortium name="Broad Institute Genome Sequencing Center for Infectious Disease"/>
            <person name="Ma L.-J."/>
            <person name="Dead R."/>
            <person name="Young S."/>
            <person name="Zeng Q."/>
            <person name="Koehrsen M."/>
            <person name="Alvarado L."/>
            <person name="Berlin A."/>
            <person name="Chapman S.B."/>
            <person name="Chen Z."/>
            <person name="Freedman E."/>
            <person name="Gellesch M."/>
            <person name="Goldberg J."/>
            <person name="Griggs A."/>
            <person name="Gujja S."/>
            <person name="Heilman E.R."/>
            <person name="Heiman D."/>
            <person name="Hepburn T."/>
            <person name="Howarth C."/>
            <person name="Jen D."/>
            <person name="Larson L."/>
            <person name="Mehta T."/>
            <person name="Neiman D."/>
            <person name="Pearson M."/>
            <person name="Roberts A."/>
            <person name="Saif S."/>
            <person name="Shea T."/>
            <person name="Shenoy N."/>
            <person name="Sisk P."/>
            <person name="Stolte C."/>
            <person name="Sykes S."/>
            <person name="Walk T."/>
            <person name="White J."/>
            <person name="Yandava C."/>
            <person name="Haas B."/>
            <person name="Nusbaum C."/>
            <person name="Birren B."/>
        </authorList>
    </citation>
    <scope>NUCLEOTIDE SEQUENCE</scope>
    <source>
        <strain evidence="4">R3-111a-1</strain>
    </source>
</reference>
<evidence type="ECO:0000313" key="5">
    <source>
        <dbReference type="EnsemblFungi" id="EJT72331"/>
    </source>
</evidence>
<dbReference type="STRING" id="644352.J3P6Q5"/>
<dbReference type="VEuPathDB" id="FungiDB:GGTG_09197"/>
<dbReference type="AlphaFoldDB" id="J3P6Q5"/>
<dbReference type="OrthoDB" id="66881at2759"/>
<keyword evidence="6" id="KW-1185">Reference proteome</keyword>
<evidence type="ECO:0000313" key="6">
    <source>
        <dbReference type="Proteomes" id="UP000006039"/>
    </source>
</evidence>
<keyword evidence="3" id="KW-0560">Oxidoreductase</keyword>
<reference evidence="4" key="3">
    <citation type="submission" date="2010-09" db="EMBL/GenBank/DDBJ databases">
        <title>Annotation of Gaeumannomyces graminis var. tritici R3-111a-1.</title>
        <authorList>
            <consortium name="The Broad Institute Genome Sequencing Platform"/>
            <person name="Ma L.-J."/>
            <person name="Dead R."/>
            <person name="Young S.K."/>
            <person name="Zeng Q."/>
            <person name="Gargeya S."/>
            <person name="Fitzgerald M."/>
            <person name="Haas B."/>
            <person name="Abouelleil A."/>
            <person name="Alvarado L."/>
            <person name="Arachchi H.M."/>
            <person name="Berlin A."/>
            <person name="Brown A."/>
            <person name="Chapman S.B."/>
            <person name="Chen Z."/>
            <person name="Dunbar C."/>
            <person name="Freedman E."/>
            <person name="Gearin G."/>
            <person name="Gellesch M."/>
            <person name="Goldberg J."/>
            <person name="Griggs A."/>
            <person name="Gujja S."/>
            <person name="Heiman D."/>
            <person name="Howarth C."/>
            <person name="Larson L."/>
            <person name="Lui A."/>
            <person name="MacDonald P.J.P."/>
            <person name="Mehta T."/>
            <person name="Montmayeur A."/>
            <person name="Murphy C."/>
            <person name="Neiman D."/>
            <person name="Pearson M."/>
            <person name="Priest M."/>
            <person name="Roberts A."/>
            <person name="Saif S."/>
            <person name="Shea T."/>
            <person name="Shenoy N."/>
            <person name="Sisk P."/>
            <person name="Stolte C."/>
            <person name="Sykes S."/>
            <person name="Yandava C."/>
            <person name="Wortman J."/>
            <person name="Nusbaum C."/>
            <person name="Birren B."/>
        </authorList>
    </citation>
    <scope>NUCLEOTIDE SEQUENCE</scope>
    <source>
        <strain evidence="4">R3-111a-1</strain>
    </source>
</reference>
<evidence type="ECO:0000256" key="3">
    <source>
        <dbReference type="ARBA" id="ARBA00023002"/>
    </source>
</evidence>
<dbReference type="EMBL" id="GL385399">
    <property type="protein sequence ID" value="EJT72331.1"/>
    <property type="molecule type" value="Genomic_DNA"/>
</dbReference>
<accession>J3P6Q5</accession>
<dbReference type="InterPro" id="IPR050346">
    <property type="entry name" value="FMO-like"/>
</dbReference>
<dbReference type="InterPro" id="IPR036188">
    <property type="entry name" value="FAD/NAD-bd_sf"/>
</dbReference>
<dbReference type="Gene3D" id="3.50.50.60">
    <property type="entry name" value="FAD/NAD(P)-binding domain"/>
    <property type="match status" value="1"/>
</dbReference>
<dbReference type="HOGENOM" id="CLU_498780_0_0_1"/>
<dbReference type="eggNOG" id="KOG1399">
    <property type="taxonomic scope" value="Eukaryota"/>
</dbReference>
<name>J3P6Q5_GAET3</name>
<protein>
    <submittedName>
        <fullName evidence="4 5">Uncharacterized protein</fullName>
    </submittedName>
</protein>
<dbReference type="GeneID" id="20349655"/>
<organism evidence="4">
    <name type="scientific">Gaeumannomyces tritici (strain R3-111a-1)</name>
    <name type="common">Wheat and barley take-all root rot fungus</name>
    <name type="synonym">Gaeumannomyces graminis var. tritici</name>
    <dbReference type="NCBI Taxonomy" id="644352"/>
    <lineage>
        <taxon>Eukaryota</taxon>
        <taxon>Fungi</taxon>
        <taxon>Dikarya</taxon>
        <taxon>Ascomycota</taxon>
        <taxon>Pezizomycotina</taxon>
        <taxon>Sordariomycetes</taxon>
        <taxon>Sordariomycetidae</taxon>
        <taxon>Magnaporthales</taxon>
        <taxon>Magnaporthaceae</taxon>
        <taxon>Gaeumannomyces</taxon>
    </lineage>
</organism>
<keyword evidence="1" id="KW-0285">Flavoprotein</keyword>
<dbReference type="Proteomes" id="UP000006039">
    <property type="component" value="Unassembled WGS sequence"/>
</dbReference>